<evidence type="ECO:0000256" key="1">
    <source>
        <dbReference type="SAM" id="Phobius"/>
    </source>
</evidence>
<keyword evidence="3" id="KW-1185">Reference proteome</keyword>
<sequence length="174" mass="19249">MARTPVADKLEQRPVPRWAKRLAHVIPLLVLPSGLWRWAVAFGFPMGMVNSAGELELVRGWPAVYVAFISLLSEAVALTAFGLVRPLGEEVPRWLPFFGGRTVRPKAVIVAATAGSVALMLIWTVGFWEVWTTGRPGPMGSSFWAAVFTACYAPLNLWGPALLTLTWAYWRRSQ</sequence>
<protein>
    <submittedName>
        <fullName evidence="2">Uncharacterized protein</fullName>
    </submittedName>
</protein>
<feature type="transmembrane region" description="Helical" evidence="1">
    <location>
        <begin position="64"/>
        <end position="87"/>
    </location>
</feature>
<dbReference type="EMBL" id="SODF01000001">
    <property type="protein sequence ID" value="TDW22047.1"/>
    <property type="molecule type" value="Genomic_DNA"/>
</dbReference>
<keyword evidence="1" id="KW-1133">Transmembrane helix</keyword>
<dbReference type="Proteomes" id="UP000295447">
    <property type="component" value="Unassembled WGS sequence"/>
</dbReference>
<organism evidence="2 3">
    <name type="scientific">Kribbella kalugense</name>
    <dbReference type="NCBI Taxonomy" id="2512221"/>
    <lineage>
        <taxon>Bacteria</taxon>
        <taxon>Bacillati</taxon>
        <taxon>Actinomycetota</taxon>
        <taxon>Actinomycetes</taxon>
        <taxon>Propionibacteriales</taxon>
        <taxon>Kribbellaceae</taxon>
        <taxon>Kribbella</taxon>
    </lineage>
</organism>
<feature type="transmembrane region" description="Helical" evidence="1">
    <location>
        <begin position="21"/>
        <end position="44"/>
    </location>
</feature>
<reference evidence="2 3" key="1">
    <citation type="submission" date="2019-03" db="EMBL/GenBank/DDBJ databases">
        <title>Genomic Encyclopedia of Type Strains, Phase III (KMG-III): the genomes of soil and plant-associated and newly described type strains.</title>
        <authorList>
            <person name="Whitman W."/>
        </authorList>
    </citation>
    <scope>NUCLEOTIDE SEQUENCE [LARGE SCALE GENOMIC DNA]</scope>
    <source>
        <strain evidence="2 3">VKM Ac-2570</strain>
    </source>
</reference>
<name>A0A4R7ZVB5_9ACTN</name>
<feature type="transmembrane region" description="Helical" evidence="1">
    <location>
        <begin position="143"/>
        <end position="170"/>
    </location>
</feature>
<comment type="caution">
    <text evidence="2">The sequence shown here is derived from an EMBL/GenBank/DDBJ whole genome shotgun (WGS) entry which is preliminary data.</text>
</comment>
<dbReference type="AlphaFoldDB" id="A0A4R7ZVB5"/>
<feature type="transmembrane region" description="Helical" evidence="1">
    <location>
        <begin position="108"/>
        <end position="131"/>
    </location>
</feature>
<evidence type="ECO:0000313" key="3">
    <source>
        <dbReference type="Proteomes" id="UP000295447"/>
    </source>
</evidence>
<evidence type="ECO:0000313" key="2">
    <source>
        <dbReference type="EMBL" id="TDW22047.1"/>
    </source>
</evidence>
<keyword evidence="1" id="KW-0812">Transmembrane</keyword>
<gene>
    <name evidence="2" type="ORF">EV650_0879</name>
</gene>
<keyword evidence="1" id="KW-0472">Membrane</keyword>
<proteinExistence type="predicted"/>
<accession>A0A4R7ZVB5</accession>